<proteinExistence type="predicted"/>
<protein>
    <recommendedName>
        <fullName evidence="3">DUF3104 domain-containing protein</fullName>
    </recommendedName>
</protein>
<name>Q7V6L3_PROMM</name>
<dbReference type="HOGENOM" id="CLU_188498_1_0_3"/>
<evidence type="ECO:0008006" key="3">
    <source>
        <dbReference type="Google" id="ProtNLM"/>
    </source>
</evidence>
<dbReference type="Proteomes" id="UP000001423">
    <property type="component" value="Chromosome"/>
</dbReference>
<reference evidence="1 2" key="1">
    <citation type="journal article" date="2003" name="Nature">
        <title>Genome divergence in two Prochlorococcus ecotypes reflects oceanic niche differentiation.</title>
        <authorList>
            <person name="Rocap G."/>
            <person name="Larimer F.W."/>
            <person name="Lamerdin J.E."/>
            <person name="Malfatti S."/>
            <person name="Chain P."/>
            <person name="Ahlgren N.A."/>
            <person name="Arellano A."/>
            <person name="Coleman M."/>
            <person name="Hauser L."/>
            <person name="Hess W.R."/>
            <person name="Johnson Z.I."/>
            <person name="Land M.L."/>
            <person name="Lindell D."/>
            <person name="Post A.F."/>
            <person name="Regala W."/>
            <person name="Shah M."/>
            <person name="Shaw S.L."/>
            <person name="Steglich C."/>
            <person name="Sullivan M.B."/>
            <person name="Ting C.S."/>
            <person name="Tolonen A."/>
            <person name="Webb E.A."/>
            <person name="Zinser E.R."/>
            <person name="Chisholm S.W."/>
        </authorList>
    </citation>
    <scope>NUCLEOTIDE SEQUENCE [LARGE SCALE GENOMIC DNA]</scope>
    <source>
        <strain evidence="2">MIT 9313</strain>
    </source>
</reference>
<gene>
    <name evidence="1" type="ordered locus">PMT_1144</name>
</gene>
<organism evidence="1 2">
    <name type="scientific">Prochlorococcus marinus (strain MIT 9313)</name>
    <dbReference type="NCBI Taxonomy" id="74547"/>
    <lineage>
        <taxon>Bacteria</taxon>
        <taxon>Bacillati</taxon>
        <taxon>Cyanobacteriota</taxon>
        <taxon>Cyanophyceae</taxon>
        <taxon>Synechococcales</taxon>
        <taxon>Prochlorococcaceae</taxon>
        <taxon>Prochlorococcus</taxon>
    </lineage>
</organism>
<dbReference type="eggNOG" id="ENOG502ZV6X">
    <property type="taxonomic scope" value="Bacteria"/>
</dbReference>
<dbReference type="OrthoDB" id="541181at2"/>
<sequence length="79" mass="8940">MSTASMMSRVQLFPKPDFLPIMDLHQGDCVQLLSGNKEQVQVIGIDDDHNRCWVRRWPLLPNGSPVFEVSIQQISCASK</sequence>
<evidence type="ECO:0000313" key="1">
    <source>
        <dbReference type="EMBL" id="CAE21319.1"/>
    </source>
</evidence>
<dbReference type="AlphaFoldDB" id="Q7V6L3"/>
<dbReference type="KEGG" id="pmt:PMT_1144"/>
<dbReference type="EMBL" id="BX548175">
    <property type="protein sequence ID" value="CAE21319.1"/>
    <property type="molecule type" value="Genomic_DNA"/>
</dbReference>
<accession>Q7V6L3</accession>
<evidence type="ECO:0000313" key="2">
    <source>
        <dbReference type="Proteomes" id="UP000001423"/>
    </source>
</evidence>
<dbReference type="RefSeq" id="WP_011130516.1">
    <property type="nucleotide sequence ID" value="NC_005071.1"/>
</dbReference>
<keyword evidence="2" id="KW-1185">Reference proteome</keyword>